<feature type="domain" description="Agglutinin" evidence="1">
    <location>
        <begin position="2"/>
        <end position="176"/>
    </location>
</feature>
<dbReference type="Gramene" id="mRNA:MD07G0141100">
    <property type="protein sequence ID" value="CDS:MD07G0141100.1"/>
    <property type="gene ID" value="MD07G0141100"/>
</dbReference>
<dbReference type="Proteomes" id="UP000290289">
    <property type="component" value="Chromosome 7"/>
</dbReference>
<evidence type="ECO:0000259" key="1">
    <source>
        <dbReference type="SMART" id="SM00791"/>
    </source>
</evidence>
<keyword evidence="3" id="KW-1185">Reference proteome</keyword>
<dbReference type="CDD" id="cd20216">
    <property type="entry name" value="PFM_HFR-2-like"/>
    <property type="match status" value="1"/>
</dbReference>
<name>A0A498JH69_MALDO</name>
<reference evidence="2 3" key="1">
    <citation type="submission" date="2018-10" db="EMBL/GenBank/DDBJ databases">
        <title>A high-quality apple genome assembly.</title>
        <authorList>
            <person name="Hu J."/>
        </authorList>
    </citation>
    <scope>NUCLEOTIDE SEQUENCE [LARGE SCALE GENOMIC DNA]</scope>
    <source>
        <strain evidence="3">cv. HFTH1</strain>
        <tissue evidence="2">Young leaf</tissue>
    </source>
</reference>
<dbReference type="OrthoDB" id="4948898at2759"/>
<proteinExistence type="predicted"/>
<comment type="caution">
    <text evidence="2">The sequence shown here is derived from an EMBL/GenBank/DDBJ whole genome shotgun (WGS) entry which is preliminary data.</text>
</comment>
<dbReference type="Gene3D" id="2.170.15.10">
    <property type="entry name" value="Proaerolysin, chain A, domain 3"/>
    <property type="match status" value="1"/>
</dbReference>
<dbReference type="PANTHER" id="PTHR39244">
    <property type="entry name" value="NATTERIN-4"/>
    <property type="match status" value="1"/>
</dbReference>
<dbReference type="SMART" id="SM00791">
    <property type="entry name" value="Agglutinin"/>
    <property type="match status" value="2"/>
</dbReference>
<feature type="domain" description="Agglutinin" evidence="1">
    <location>
        <begin position="184"/>
        <end position="321"/>
    </location>
</feature>
<protein>
    <recommendedName>
        <fullName evidence="1">Agglutinin domain-containing protein</fullName>
    </recommendedName>
</protein>
<accession>A0A498JH69</accession>
<dbReference type="InterPro" id="IPR036242">
    <property type="entry name" value="Agglutinin_dom_sf"/>
</dbReference>
<evidence type="ECO:0000313" key="2">
    <source>
        <dbReference type="EMBL" id="RXH94235.1"/>
    </source>
</evidence>
<dbReference type="PANTHER" id="PTHR39244:SF5">
    <property type="entry name" value="NATTERIN-3-LIKE"/>
    <property type="match status" value="1"/>
</dbReference>
<dbReference type="InterPro" id="IPR053237">
    <property type="entry name" value="Natterin_C"/>
</dbReference>
<sequence>MPTLPKFVVLKSNYNNKYLRFNTIDADENLKRIMPAARYINFTGEEAGSEHTKFEVEKAKSIGNEGLVHIRCCYNNKYWVMPACGYTQIVAGADEPEEDKSKFSCTLFEPVYEDDDGLPVDDSRSANSIVLRFRHAHNGKYLALVQNDPNDKYWGFMYTYGESPSQRFMDVFIVIDWESLVLIKILPKHVAFKGANGHYLGARLIDQYPSLLQFESTDIEDPSAGNEVFTNADGTVRIKSDSSGKFWRLTEDDWICADSDDSTNDDSHTLFWPIKVGDSAIALRNMQNKKFCKRFTTSTITSGLNANVSTIDKEAYLEVEEVFPLRRDISNITLHLDRARIYNQNVVNLAMGELVNHSNESYPMELKFSYIETRNSTWNYSSVSSILKLCGLKSSTHTEVPVIADDKKLTIGFTGAVQFGETETVTSSVKDAFYKYVLPAMTKVMVRFVAAEASCDVPFSYTQRDTRTSGEIITSNIDDGVYNGVNTFDFKFESTEEKLS</sequence>
<dbReference type="SUPFAM" id="SSF56973">
    <property type="entry name" value="Aerolisin/ETX pore-forming domain"/>
    <property type="match status" value="1"/>
</dbReference>
<gene>
    <name evidence="2" type="ORF">DVH24_023919</name>
</gene>
<dbReference type="EMBL" id="RDQH01000333">
    <property type="protein sequence ID" value="RXH94235.1"/>
    <property type="molecule type" value="Genomic_DNA"/>
</dbReference>
<dbReference type="Gene3D" id="2.80.10.50">
    <property type="match status" value="2"/>
</dbReference>
<organism evidence="2 3">
    <name type="scientific">Malus domestica</name>
    <name type="common">Apple</name>
    <name type="synonym">Pyrus malus</name>
    <dbReference type="NCBI Taxonomy" id="3750"/>
    <lineage>
        <taxon>Eukaryota</taxon>
        <taxon>Viridiplantae</taxon>
        <taxon>Streptophyta</taxon>
        <taxon>Embryophyta</taxon>
        <taxon>Tracheophyta</taxon>
        <taxon>Spermatophyta</taxon>
        <taxon>Magnoliopsida</taxon>
        <taxon>eudicotyledons</taxon>
        <taxon>Gunneridae</taxon>
        <taxon>Pentapetalae</taxon>
        <taxon>rosids</taxon>
        <taxon>fabids</taxon>
        <taxon>Rosales</taxon>
        <taxon>Rosaceae</taxon>
        <taxon>Amygdaloideae</taxon>
        <taxon>Maleae</taxon>
        <taxon>Malus</taxon>
    </lineage>
</organism>
<evidence type="ECO:0000313" key="3">
    <source>
        <dbReference type="Proteomes" id="UP000290289"/>
    </source>
</evidence>
<dbReference type="InterPro" id="IPR008998">
    <property type="entry name" value="Agglutinin"/>
</dbReference>
<dbReference type="Pfam" id="PF07468">
    <property type="entry name" value="Agglutinin"/>
    <property type="match status" value="2"/>
</dbReference>
<dbReference type="AlphaFoldDB" id="A0A498JH69"/>
<dbReference type="SUPFAM" id="SSF50382">
    <property type="entry name" value="Agglutinin"/>
    <property type="match status" value="2"/>
</dbReference>
<dbReference type="SMR" id="A0A498JH69"/>